<dbReference type="EMBL" id="LR797503">
    <property type="protein sequence ID" value="CAB4220914.1"/>
    <property type="molecule type" value="Genomic_DNA"/>
</dbReference>
<organism evidence="2">
    <name type="scientific">uncultured Caudovirales phage</name>
    <dbReference type="NCBI Taxonomy" id="2100421"/>
    <lineage>
        <taxon>Viruses</taxon>
        <taxon>Duplodnaviria</taxon>
        <taxon>Heunggongvirae</taxon>
        <taxon>Uroviricota</taxon>
        <taxon>Caudoviricetes</taxon>
        <taxon>Peduoviridae</taxon>
        <taxon>Maltschvirus</taxon>
        <taxon>Maltschvirus maltsch</taxon>
    </lineage>
</organism>
<name>A0A6J5T296_9CAUD</name>
<evidence type="ECO:0000256" key="1">
    <source>
        <dbReference type="SAM" id="MobiDB-lite"/>
    </source>
</evidence>
<evidence type="ECO:0000313" key="2">
    <source>
        <dbReference type="EMBL" id="CAB4220914.1"/>
    </source>
</evidence>
<sequence length="59" mass="6566">MDQELDYTLCGMECNDVDVDNNSNEHKQSKRSAGKGNDRISYPPGVRASTVFDEMGIKV</sequence>
<proteinExistence type="predicted"/>
<reference evidence="2" key="1">
    <citation type="submission" date="2020-05" db="EMBL/GenBank/DDBJ databases">
        <authorList>
            <person name="Chiriac C."/>
            <person name="Salcher M."/>
            <person name="Ghai R."/>
            <person name="Kavagutti S V."/>
        </authorList>
    </citation>
    <scope>NUCLEOTIDE SEQUENCE</scope>
</reference>
<gene>
    <name evidence="2" type="ORF">UFOVP1636_73</name>
</gene>
<feature type="region of interest" description="Disordered" evidence="1">
    <location>
        <begin position="18"/>
        <end position="45"/>
    </location>
</feature>
<protein>
    <submittedName>
        <fullName evidence="2">Uncharacterized protein</fullName>
    </submittedName>
</protein>
<accession>A0A6J5T296</accession>